<dbReference type="Gene3D" id="3.40.50.300">
    <property type="entry name" value="P-loop containing nucleotide triphosphate hydrolases"/>
    <property type="match status" value="1"/>
</dbReference>
<evidence type="ECO:0000256" key="12">
    <source>
        <dbReference type="ARBA" id="ARBA00022741"/>
    </source>
</evidence>
<dbReference type="EC" id="2.7.1.156" evidence="8"/>
<comment type="catalytic activity">
    <reaction evidence="3">
        <text>adenosylcob(III)inamide + GTP = adenosylcob(III)inamide phosphate + GDP + H(+)</text>
        <dbReference type="Rhea" id="RHEA:15765"/>
        <dbReference type="ChEBI" id="CHEBI:2480"/>
        <dbReference type="ChEBI" id="CHEBI:15378"/>
        <dbReference type="ChEBI" id="CHEBI:37565"/>
        <dbReference type="ChEBI" id="CHEBI:58189"/>
        <dbReference type="ChEBI" id="CHEBI:58502"/>
        <dbReference type="EC" id="2.7.1.156"/>
    </reaction>
</comment>
<evidence type="ECO:0000256" key="5">
    <source>
        <dbReference type="ARBA" id="ARBA00004692"/>
    </source>
</evidence>
<keyword evidence="11 18" id="KW-0808">Transferase</keyword>
<comment type="similarity">
    <text evidence="7">Belongs to the CobU/CobP family.</text>
</comment>
<proteinExistence type="inferred from homology"/>
<organism evidence="18 19">
    <name type="scientific">Nocardioides abyssi</name>
    <dbReference type="NCBI Taxonomy" id="3058370"/>
    <lineage>
        <taxon>Bacteria</taxon>
        <taxon>Bacillati</taxon>
        <taxon>Actinomycetota</taxon>
        <taxon>Actinomycetes</taxon>
        <taxon>Propionibacteriales</taxon>
        <taxon>Nocardioidaceae</taxon>
        <taxon>Nocardioides</taxon>
    </lineage>
</organism>
<dbReference type="PANTHER" id="PTHR34848:SF1">
    <property type="entry name" value="BIFUNCTIONAL ADENOSYLCOBALAMIN BIOSYNTHESIS PROTEIN COBU"/>
    <property type="match status" value="1"/>
</dbReference>
<evidence type="ECO:0000256" key="9">
    <source>
        <dbReference type="ARBA" id="ARBA00012523"/>
    </source>
</evidence>
<accession>A0ABT8EUK6</accession>
<evidence type="ECO:0000313" key="18">
    <source>
        <dbReference type="EMBL" id="MDN4161792.1"/>
    </source>
</evidence>
<reference evidence="18" key="1">
    <citation type="submission" date="2023-06" db="EMBL/GenBank/DDBJ databases">
        <title>Draft genome sequence of Nocardioides sp. SOB72.</title>
        <authorList>
            <person name="Zhang G."/>
        </authorList>
    </citation>
    <scope>NUCLEOTIDE SEQUENCE</scope>
    <source>
        <strain evidence="18">SOB72</strain>
    </source>
</reference>
<comment type="catalytic activity">
    <reaction evidence="1">
        <text>adenosylcob(III)inamide + ATP = adenosylcob(III)inamide phosphate + ADP + H(+)</text>
        <dbReference type="Rhea" id="RHEA:15769"/>
        <dbReference type="ChEBI" id="CHEBI:2480"/>
        <dbReference type="ChEBI" id="CHEBI:15378"/>
        <dbReference type="ChEBI" id="CHEBI:30616"/>
        <dbReference type="ChEBI" id="CHEBI:58502"/>
        <dbReference type="ChEBI" id="CHEBI:456216"/>
        <dbReference type="EC" id="2.7.1.156"/>
    </reaction>
</comment>
<keyword evidence="10" id="KW-0169">Cobalamin biosynthesis</keyword>
<evidence type="ECO:0000256" key="1">
    <source>
        <dbReference type="ARBA" id="ARBA00000312"/>
    </source>
</evidence>
<keyword evidence="18" id="KW-0548">Nucleotidyltransferase</keyword>
<evidence type="ECO:0000256" key="17">
    <source>
        <dbReference type="ARBA" id="ARBA00030571"/>
    </source>
</evidence>
<evidence type="ECO:0000256" key="15">
    <source>
        <dbReference type="ARBA" id="ARBA00023134"/>
    </source>
</evidence>
<comment type="catalytic activity">
    <reaction evidence="2">
        <text>adenosylcob(III)inamide phosphate + GTP + H(+) = adenosylcob(III)inamide-GDP + diphosphate</text>
        <dbReference type="Rhea" id="RHEA:22712"/>
        <dbReference type="ChEBI" id="CHEBI:15378"/>
        <dbReference type="ChEBI" id="CHEBI:33019"/>
        <dbReference type="ChEBI" id="CHEBI:37565"/>
        <dbReference type="ChEBI" id="CHEBI:58502"/>
        <dbReference type="ChEBI" id="CHEBI:60487"/>
        <dbReference type="EC" id="2.7.7.62"/>
    </reaction>
</comment>
<evidence type="ECO:0000256" key="2">
    <source>
        <dbReference type="ARBA" id="ARBA00000711"/>
    </source>
</evidence>
<keyword evidence="14" id="KW-0067">ATP-binding</keyword>
<sequence>MEASSGPSRVLVTGGVRSGKSTHAERLLAGAAEVVYVAPGPVPSADDADWAARVAAHRDRRPAGWTTVETADLAAALLDAGGAAVLVDCVGTWLTAIIDGAGLWEAPADEVHRHVLAALEPVVAVVAAAPGPVVLVTNEVGLGVVPAHRSGRLFRDLLGTVNQRLGAACDEVHLVVAGRVVVLPDPL</sequence>
<dbReference type="InterPro" id="IPR027417">
    <property type="entry name" value="P-loop_NTPase"/>
</dbReference>
<keyword evidence="13 18" id="KW-0418">Kinase</keyword>
<protein>
    <recommendedName>
        <fullName evidence="16">Adenosylcobinamide kinase</fullName>
        <ecNumber evidence="8">2.7.1.156</ecNumber>
        <ecNumber evidence="9">2.7.7.62</ecNumber>
    </recommendedName>
    <alternativeName>
        <fullName evidence="17">Adenosylcobinamide-phosphate guanylyltransferase</fullName>
    </alternativeName>
</protein>
<evidence type="ECO:0000256" key="8">
    <source>
        <dbReference type="ARBA" id="ARBA00012016"/>
    </source>
</evidence>
<dbReference type="GO" id="GO:0043752">
    <property type="term" value="F:adenosylcobinamide kinase activity"/>
    <property type="evidence" value="ECO:0007669"/>
    <property type="project" value="UniProtKB-EC"/>
</dbReference>
<dbReference type="PANTHER" id="PTHR34848">
    <property type="match status" value="1"/>
</dbReference>
<evidence type="ECO:0000256" key="7">
    <source>
        <dbReference type="ARBA" id="ARBA00007490"/>
    </source>
</evidence>
<evidence type="ECO:0000256" key="14">
    <source>
        <dbReference type="ARBA" id="ARBA00022840"/>
    </source>
</evidence>
<evidence type="ECO:0000256" key="16">
    <source>
        <dbReference type="ARBA" id="ARBA00029570"/>
    </source>
</evidence>
<gene>
    <name evidence="18" type="primary">cobU</name>
    <name evidence="18" type="ORF">QWY29_10555</name>
</gene>
<evidence type="ECO:0000256" key="11">
    <source>
        <dbReference type="ARBA" id="ARBA00022679"/>
    </source>
</evidence>
<dbReference type="InterPro" id="IPR003203">
    <property type="entry name" value="CobU/CobP"/>
</dbReference>
<dbReference type="Pfam" id="PF02283">
    <property type="entry name" value="CobU"/>
    <property type="match status" value="1"/>
</dbReference>
<keyword evidence="15" id="KW-0342">GTP-binding</keyword>
<evidence type="ECO:0000256" key="3">
    <source>
        <dbReference type="ARBA" id="ARBA00001522"/>
    </source>
</evidence>
<comment type="pathway">
    <text evidence="6">Cofactor biosynthesis; adenosylcobalamin biosynthesis; adenosylcobalamin from cob(II)yrinate a,c-diamide: step 5/7.</text>
</comment>
<dbReference type="CDD" id="cd00544">
    <property type="entry name" value="CobU"/>
    <property type="match status" value="1"/>
</dbReference>
<evidence type="ECO:0000256" key="13">
    <source>
        <dbReference type="ARBA" id="ARBA00022777"/>
    </source>
</evidence>
<dbReference type="NCBIfam" id="NF004469">
    <property type="entry name" value="PRK05800.1"/>
    <property type="match status" value="1"/>
</dbReference>
<dbReference type="EC" id="2.7.7.62" evidence="9"/>
<comment type="caution">
    <text evidence="18">The sequence shown here is derived from an EMBL/GenBank/DDBJ whole genome shotgun (WGS) entry which is preliminary data.</text>
</comment>
<keyword evidence="19" id="KW-1185">Reference proteome</keyword>
<dbReference type="RefSeq" id="WP_300960705.1">
    <property type="nucleotide sequence ID" value="NZ_JAUHJR010000003.1"/>
</dbReference>
<dbReference type="PIRSF" id="PIRSF006135">
    <property type="entry name" value="CobU"/>
    <property type="match status" value="1"/>
</dbReference>
<evidence type="ECO:0000256" key="10">
    <source>
        <dbReference type="ARBA" id="ARBA00022573"/>
    </source>
</evidence>
<comment type="pathway">
    <text evidence="5">Cofactor biosynthesis; adenosylcobalamin biosynthesis; adenosylcobalamin from cob(II)yrinate a,c-diamide: step 6/7.</text>
</comment>
<dbReference type="EMBL" id="JAUHJR010000003">
    <property type="protein sequence ID" value="MDN4161792.1"/>
    <property type="molecule type" value="Genomic_DNA"/>
</dbReference>
<evidence type="ECO:0000256" key="6">
    <source>
        <dbReference type="ARBA" id="ARBA00005159"/>
    </source>
</evidence>
<evidence type="ECO:0000256" key="4">
    <source>
        <dbReference type="ARBA" id="ARBA00003889"/>
    </source>
</evidence>
<dbReference type="SUPFAM" id="SSF52540">
    <property type="entry name" value="P-loop containing nucleoside triphosphate hydrolases"/>
    <property type="match status" value="1"/>
</dbReference>
<evidence type="ECO:0000313" key="19">
    <source>
        <dbReference type="Proteomes" id="UP001168537"/>
    </source>
</evidence>
<dbReference type="Proteomes" id="UP001168537">
    <property type="component" value="Unassembled WGS sequence"/>
</dbReference>
<keyword evidence="12" id="KW-0547">Nucleotide-binding</keyword>
<dbReference type="GO" id="GO:0008820">
    <property type="term" value="F:cobinamide phosphate guanylyltransferase activity"/>
    <property type="evidence" value="ECO:0007669"/>
    <property type="project" value="UniProtKB-EC"/>
</dbReference>
<name>A0ABT8EUK6_9ACTN</name>
<comment type="function">
    <text evidence="4">Catalyzes ATP-dependent phosphorylation of adenosylcobinamide and addition of GMP to adenosylcobinamide phosphate.</text>
</comment>